<proteinExistence type="predicted"/>
<sequence length="189" mass="18597">MSFSLSSRALSGPRRRSLLVGAAGAGLLAGCSSGGGVSDGGGDASRVERTRARVARDSEGLVERYDRVIAAHPDLAALLTPLRAEVVRHAEVFGGAKGTGRAGAGEASPSPSGSPSSSSASSSPSASASPDPVPEDPGAALTELAAAERALADKRAKALLEVPGEVARLMASVAAAGAGHAYVLTEGAK</sequence>
<reference evidence="2 3" key="1">
    <citation type="journal article" date="2023" name="Microb. Genom.">
        <title>Mesoterricola silvestris gen. nov., sp. nov., Mesoterricola sediminis sp. nov., Geothrix oryzae sp. nov., Geothrix edaphica sp. nov., Geothrix rubra sp. nov., and Geothrix limicola sp. nov., six novel members of Acidobacteriota isolated from soils.</title>
        <authorList>
            <person name="Weisberg A.J."/>
            <person name="Pearce E."/>
            <person name="Kramer C.G."/>
            <person name="Chang J.H."/>
            <person name="Clarke C.R."/>
        </authorList>
    </citation>
    <scope>NUCLEOTIDE SEQUENCE [LARGE SCALE GENOMIC DNA]</scope>
    <source>
        <strain evidence="2 3">NE20-4-1</strain>
    </source>
</reference>
<dbReference type="EMBL" id="JARAWJ010000060">
    <property type="protein sequence ID" value="MDX3043818.1"/>
    <property type="molecule type" value="Genomic_DNA"/>
</dbReference>
<evidence type="ECO:0000256" key="1">
    <source>
        <dbReference type="SAM" id="MobiDB-lite"/>
    </source>
</evidence>
<dbReference type="InterPro" id="IPR006311">
    <property type="entry name" value="TAT_signal"/>
</dbReference>
<name>A0ABU4N218_9ACTN</name>
<keyword evidence="3" id="KW-1185">Reference proteome</keyword>
<evidence type="ECO:0000313" key="3">
    <source>
        <dbReference type="Proteomes" id="UP001282474"/>
    </source>
</evidence>
<dbReference type="Proteomes" id="UP001282474">
    <property type="component" value="Unassembled WGS sequence"/>
</dbReference>
<dbReference type="RefSeq" id="WP_237313206.1">
    <property type="nucleotide sequence ID" value="NZ_JABXWF010000054.1"/>
</dbReference>
<organism evidence="2 3">
    <name type="scientific">Streptomyces caniscabiei</name>
    <dbReference type="NCBI Taxonomy" id="2746961"/>
    <lineage>
        <taxon>Bacteria</taxon>
        <taxon>Bacillati</taxon>
        <taxon>Actinomycetota</taxon>
        <taxon>Actinomycetes</taxon>
        <taxon>Kitasatosporales</taxon>
        <taxon>Streptomycetaceae</taxon>
        <taxon>Streptomyces</taxon>
    </lineage>
</organism>
<feature type="compositionally biased region" description="Low complexity" evidence="1">
    <location>
        <begin position="104"/>
        <end position="130"/>
    </location>
</feature>
<evidence type="ECO:0008006" key="4">
    <source>
        <dbReference type="Google" id="ProtNLM"/>
    </source>
</evidence>
<protein>
    <recommendedName>
        <fullName evidence="4">Lipoprotein</fullName>
    </recommendedName>
</protein>
<feature type="region of interest" description="Disordered" evidence="1">
    <location>
        <begin position="97"/>
        <end position="140"/>
    </location>
</feature>
<comment type="caution">
    <text evidence="2">The sequence shown here is derived from an EMBL/GenBank/DDBJ whole genome shotgun (WGS) entry which is preliminary data.</text>
</comment>
<dbReference type="PROSITE" id="PS51318">
    <property type="entry name" value="TAT"/>
    <property type="match status" value="1"/>
</dbReference>
<gene>
    <name evidence="2" type="ORF">PV383_42670</name>
</gene>
<accession>A0ABU4N218</accession>
<evidence type="ECO:0000313" key="2">
    <source>
        <dbReference type="EMBL" id="MDX3043818.1"/>
    </source>
</evidence>